<dbReference type="Proteomes" id="UP000243136">
    <property type="component" value="Chromosome"/>
</dbReference>
<dbReference type="EMBL" id="CP022388">
    <property type="protein sequence ID" value="ATA91552.1"/>
    <property type="molecule type" value="Genomic_DNA"/>
</dbReference>
<sequence length="341" mass="39260">MKKNVLLLILIGFTLTAFAQIRRVNPEIIPLKVTPLQVIEDHKTPQFIVKRFKMEQEKWFRFNQLNLNLSEVALSNWSAGGNSSLSGLMNAKFRRRYSEEIFFWDNELEINYGVNIQEKEKLRKTDDKMTLTSSFGYRGKSKSYWYFSSQLQLTTQLTNGYSYPNREVPISKFLAPGYIYLGSGAEYAPKGKKFNLFLSPLTLKTTLVLDQTLADKGAFGVDKAVYDASGKIIKPGKNSNSELGFMLKGSWEKRIAQNINMNNVFNFYGDYLEKFGNIDIDWEMNIHLKVNNYVQARLGTHIRYDDDVKFKSYKDAQGKSQSYGARTQFKQILGVGILYTF</sequence>
<evidence type="ECO:0000313" key="1">
    <source>
        <dbReference type="EMBL" id="ATA91552.1"/>
    </source>
</evidence>
<reference evidence="3 4" key="2">
    <citation type="submission" date="2017-06" db="EMBL/GenBank/DDBJ databases">
        <title>Capnocytophaga spp. assemblies.</title>
        <authorList>
            <person name="Gulvik C.A."/>
        </authorList>
    </citation>
    <scope>NUCLEOTIDE SEQUENCE [LARGE SCALE GENOMIC DNA]</scope>
    <source>
        <strain evidence="4">H3936</strain>
        <strain evidence="3">H5594</strain>
    </source>
</reference>
<dbReference type="EMBL" id="CP022389">
    <property type="protein sequence ID" value="ATA93712.1"/>
    <property type="molecule type" value="Genomic_DNA"/>
</dbReference>
<reference evidence="1" key="1">
    <citation type="journal article" date="2017" name="Genome Announc.">
        <title>Twelve Complete Reference Genomes of Clinical Isolates in the Capnocytophaga Genus.</title>
        <authorList>
            <person name="Villarma A."/>
            <person name="Gulvik C.A."/>
            <person name="Rowe L.A."/>
            <person name="Sheth M."/>
            <person name="Juieng P."/>
            <person name="Nicholson A.C."/>
            <person name="Loparev V.N."/>
            <person name="McQuiston J.R."/>
        </authorList>
    </citation>
    <scope>NUCLEOTIDE SEQUENCE</scope>
    <source>
        <strain evidence="2">H3936</strain>
        <strain evidence="1">H5594</strain>
    </source>
</reference>
<dbReference type="OMA" id="SKFMAPG"/>
<dbReference type="InterPro" id="IPR021428">
    <property type="entry name" value="DUF3078"/>
</dbReference>
<proteinExistence type="predicted"/>
<dbReference type="Pfam" id="PF11276">
    <property type="entry name" value="DUF3078"/>
    <property type="match status" value="1"/>
</dbReference>
<evidence type="ECO:0000313" key="3">
    <source>
        <dbReference type="Proteomes" id="UP000243136"/>
    </source>
</evidence>
<protein>
    <submittedName>
        <fullName evidence="1">DUF3078 domain-containing protein</fullName>
    </submittedName>
</protein>
<accession>A0A250G8J6</accession>
<dbReference type="AlphaFoldDB" id="A0A250G8J6"/>
<organism evidence="1 3">
    <name type="scientific">Capnocytophaga canimorsus</name>
    <dbReference type="NCBI Taxonomy" id="28188"/>
    <lineage>
        <taxon>Bacteria</taxon>
        <taxon>Pseudomonadati</taxon>
        <taxon>Bacteroidota</taxon>
        <taxon>Flavobacteriia</taxon>
        <taxon>Flavobacteriales</taxon>
        <taxon>Flavobacteriaceae</taxon>
        <taxon>Capnocytophaga</taxon>
    </lineage>
</organism>
<dbReference type="Proteomes" id="UP000243753">
    <property type="component" value="Chromosome"/>
</dbReference>
<evidence type="ECO:0000313" key="2">
    <source>
        <dbReference type="EMBL" id="ATA93712.1"/>
    </source>
</evidence>
<evidence type="ECO:0000313" key="4">
    <source>
        <dbReference type="Proteomes" id="UP000243753"/>
    </source>
</evidence>
<dbReference type="RefSeq" id="WP_013997966.1">
    <property type="nucleotide sequence ID" value="NZ_BQMG01000015.1"/>
</dbReference>
<name>A0A250G8J6_9FLAO</name>
<gene>
    <name evidence="2" type="ORF">CGC54_04845</name>
    <name evidence="1" type="ORF">CGC56_04835</name>
</gene>